<evidence type="ECO:0000313" key="3">
    <source>
        <dbReference type="Proteomes" id="UP000053593"/>
    </source>
</evidence>
<accession>A0A0D0CQL2</accession>
<dbReference type="SUPFAM" id="SSF51182">
    <property type="entry name" value="RmlC-like cupins"/>
    <property type="match status" value="1"/>
</dbReference>
<gene>
    <name evidence="2" type="ORF">GYMLUDRAFT_73347</name>
</gene>
<name>A0A0D0CQL2_9AGAR</name>
<organism evidence="2 3">
    <name type="scientific">Collybiopsis luxurians FD-317 M1</name>
    <dbReference type="NCBI Taxonomy" id="944289"/>
    <lineage>
        <taxon>Eukaryota</taxon>
        <taxon>Fungi</taxon>
        <taxon>Dikarya</taxon>
        <taxon>Basidiomycota</taxon>
        <taxon>Agaricomycotina</taxon>
        <taxon>Agaricomycetes</taxon>
        <taxon>Agaricomycetidae</taxon>
        <taxon>Agaricales</taxon>
        <taxon>Marasmiineae</taxon>
        <taxon>Omphalotaceae</taxon>
        <taxon>Collybiopsis</taxon>
        <taxon>Collybiopsis luxurians</taxon>
    </lineage>
</organism>
<dbReference type="Pfam" id="PF07883">
    <property type="entry name" value="Cupin_2"/>
    <property type="match status" value="1"/>
</dbReference>
<proteinExistence type="predicted"/>
<dbReference type="InterPro" id="IPR011051">
    <property type="entry name" value="RmlC_Cupin_sf"/>
</dbReference>
<dbReference type="EMBL" id="KN834771">
    <property type="protein sequence ID" value="KIK61337.1"/>
    <property type="molecule type" value="Genomic_DNA"/>
</dbReference>
<dbReference type="HOGENOM" id="CLU_109883_0_0_1"/>
<dbReference type="Gene3D" id="2.60.120.10">
    <property type="entry name" value="Jelly Rolls"/>
    <property type="match status" value="1"/>
</dbReference>
<protein>
    <recommendedName>
        <fullName evidence="1">Cupin type-2 domain-containing protein</fullName>
    </recommendedName>
</protein>
<sequence length="175" mass="19961">MSLDYPDTITLARGVTMTFQNQVRRVEVRGRVDDELLYAPTHWHENHDEIIHVLEGQLKVTLGSEVKICTPTTGDVFIPRGIPHSLQSIKEIACIFTERTNPEVFDTKELFFRNIFALQGRGGLLSVMQVFYHGDIFPAFPMHPVWLEKAFVIVLGGYIAPCLGRNLKYTKCKKN</sequence>
<reference evidence="2 3" key="1">
    <citation type="submission" date="2014-04" db="EMBL/GenBank/DDBJ databases">
        <title>Evolutionary Origins and Diversification of the Mycorrhizal Mutualists.</title>
        <authorList>
            <consortium name="DOE Joint Genome Institute"/>
            <consortium name="Mycorrhizal Genomics Consortium"/>
            <person name="Kohler A."/>
            <person name="Kuo A."/>
            <person name="Nagy L.G."/>
            <person name="Floudas D."/>
            <person name="Copeland A."/>
            <person name="Barry K.W."/>
            <person name="Cichocki N."/>
            <person name="Veneault-Fourrey C."/>
            <person name="LaButti K."/>
            <person name="Lindquist E.A."/>
            <person name="Lipzen A."/>
            <person name="Lundell T."/>
            <person name="Morin E."/>
            <person name="Murat C."/>
            <person name="Riley R."/>
            <person name="Ohm R."/>
            <person name="Sun H."/>
            <person name="Tunlid A."/>
            <person name="Henrissat B."/>
            <person name="Grigoriev I.V."/>
            <person name="Hibbett D.S."/>
            <person name="Martin F."/>
        </authorList>
    </citation>
    <scope>NUCLEOTIDE SEQUENCE [LARGE SCALE GENOMIC DNA]</scope>
    <source>
        <strain evidence="2 3">FD-317 M1</strain>
    </source>
</reference>
<dbReference type="Proteomes" id="UP000053593">
    <property type="component" value="Unassembled WGS sequence"/>
</dbReference>
<keyword evidence="3" id="KW-1185">Reference proteome</keyword>
<evidence type="ECO:0000259" key="1">
    <source>
        <dbReference type="Pfam" id="PF07883"/>
    </source>
</evidence>
<dbReference type="InterPro" id="IPR013096">
    <property type="entry name" value="Cupin_2"/>
</dbReference>
<feature type="domain" description="Cupin type-2" evidence="1">
    <location>
        <begin position="39"/>
        <end position="90"/>
    </location>
</feature>
<evidence type="ECO:0000313" key="2">
    <source>
        <dbReference type="EMBL" id="KIK61337.1"/>
    </source>
</evidence>
<dbReference type="AlphaFoldDB" id="A0A0D0CQL2"/>
<dbReference type="OrthoDB" id="504210at2759"/>
<dbReference type="InterPro" id="IPR014710">
    <property type="entry name" value="RmlC-like_jellyroll"/>
</dbReference>